<organism evidence="2 3">
    <name type="scientific">Mucuna pruriens</name>
    <name type="common">Velvet bean</name>
    <name type="synonym">Dolichos pruriens</name>
    <dbReference type="NCBI Taxonomy" id="157652"/>
    <lineage>
        <taxon>Eukaryota</taxon>
        <taxon>Viridiplantae</taxon>
        <taxon>Streptophyta</taxon>
        <taxon>Embryophyta</taxon>
        <taxon>Tracheophyta</taxon>
        <taxon>Spermatophyta</taxon>
        <taxon>Magnoliopsida</taxon>
        <taxon>eudicotyledons</taxon>
        <taxon>Gunneridae</taxon>
        <taxon>Pentapetalae</taxon>
        <taxon>rosids</taxon>
        <taxon>fabids</taxon>
        <taxon>Fabales</taxon>
        <taxon>Fabaceae</taxon>
        <taxon>Papilionoideae</taxon>
        <taxon>50 kb inversion clade</taxon>
        <taxon>NPAAA clade</taxon>
        <taxon>indigoferoid/millettioid clade</taxon>
        <taxon>Phaseoleae</taxon>
        <taxon>Mucuna</taxon>
    </lineage>
</organism>
<evidence type="ECO:0000259" key="1">
    <source>
        <dbReference type="Pfam" id="PF24924"/>
    </source>
</evidence>
<evidence type="ECO:0000313" key="3">
    <source>
        <dbReference type="Proteomes" id="UP000257109"/>
    </source>
</evidence>
<name>A0A371FRS6_MUCPR</name>
<feature type="non-terminal residue" evidence="2">
    <location>
        <position position="1"/>
    </location>
</feature>
<dbReference type="Proteomes" id="UP000257109">
    <property type="component" value="Unassembled WGS sequence"/>
</dbReference>
<feature type="domain" description="DUF7745" evidence="1">
    <location>
        <begin position="3"/>
        <end position="75"/>
    </location>
</feature>
<comment type="caution">
    <text evidence="2">The sequence shown here is derived from an EMBL/GenBank/DDBJ whole genome shotgun (WGS) entry which is preliminary data.</text>
</comment>
<sequence length="177" mass="19719">MKVFLEEGNWEEFINLLGLAIYGVILLPHLDEYVDLALIDIFLANQERARNLVTAVLANTYYTINRCHERKGGCLAVGKSYVVPTQRRINDPPHSARVGTTPYRDTIEYQNGLGASHQEGNGFGTSNQVESAQLPFNNFPPVDDVAQRPNLVKGKEIVEGGSKEEDLKRELEAAYEG</sequence>
<accession>A0A371FRS6</accession>
<dbReference type="OrthoDB" id="999756at2759"/>
<dbReference type="PANTHER" id="PTHR48154">
    <property type="entry name" value="PROTEIN, PUTATIVE-RELATED"/>
    <property type="match status" value="1"/>
</dbReference>
<dbReference type="InterPro" id="IPR056647">
    <property type="entry name" value="DUF7745"/>
</dbReference>
<dbReference type="Pfam" id="PF24924">
    <property type="entry name" value="DUF7745"/>
    <property type="match status" value="1"/>
</dbReference>
<dbReference type="PANTHER" id="PTHR48154:SF1">
    <property type="entry name" value="PROTEIN, PUTATIVE-RELATED"/>
    <property type="match status" value="1"/>
</dbReference>
<keyword evidence="3" id="KW-1185">Reference proteome</keyword>
<protein>
    <recommendedName>
        <fullName evidence="1">DUF7745 domain-containing protein</fullName>
    </recommendedName>
</protein>
<reference evidence="2" key="1">
    <citation type="submission" date="2018-05" db="EMBL/GenBank/DDBJ databases">
        <title>Draft genome of Mucuna pruriens seed.</title>
        <authorList>
            <person name="Nnadi N.E."/>
            <person name="Vos R."/>
            <person name="Hasami M.H."/>
            <person name="Devisetty U.K."/>
            <person name="Aguiy J.C."/>
        </authorList>
    </citation>
    <scope>NUCLEOTIDE SEQUENCE [LARGE SCALE GENOMIC DNA]</scope>
    <source>
        <strain evidence="2">JCA_2017</strain>
    </source>
</reference>
<proteinExistence type="predicted"/>
<dbReference type="AlphaFoldDB" id="A0A371FRS6"/>
<gene>
    <name evidence="2" type="ORF">CR513_38359</name>
</gene>
<dbReference type="EMBL" id="QJKJ01008032">
    <property type="protein sequence ID" value="RDX81016.1"/>
    <property type="molecule type" value="Genomic_DNA"/>
</dbReference>
<evidence type="ECO:0000313" key="2">
    <source>
        <dbReference type="EMBL" id="RDX81016.1"/>
    </source>
</evidence>